<evidence type="ECO:0000313" key="3">
    <source>
        <dbReference type="Proteomes" id="UP000317894"/>
    </source>
</evidence>
<comment type="caution">
    <text evidence="2">The sequence shown here is derived from an EMBL/GenBank/DDBJ whole genome shotgun (WGS) entry which is preliminary data.</text>
</comment>
<protein>
    <recommendedName>
        <fullName evidence="1">Flagellar motor switch protein FliN-like C-terminal domain-containing protein</fullName>
    </recommendedName>
</protein>
<dbReference type="Proteomes" id="UP000317894">
    <property type="component" value="Unassembled WGS sequence"/>
</dbReference>
<organism evidence="2 3">
    <name type="scientific">Glacieibacterium frigidum</name>
    <dbReference type="NCBI Taxonomy" id="2593303"/>
    <lineage>
        <taxon>Bacteria</taxon>
        <taxon>Pseudomonadati</taxon>
        <taxon>Pseudomonadota</taxon>
        <taxon>Alphaproteobacteria</taxon>
        <taxon>Sphingomonadales</taxon>
        <taxon>Sphingosinicellaceae</taxon>
        <taxon>Glacieibacterium</taxon>
    </lineage>
</organism>
<keyword evidence="3" id="KW-1185">Reference proteome</keyword>
<evidence type="ECO:0000313" key="2">
    <source>
        <dbReference type="EMBL" id="TRW14092.1"/>
    </source>
</evidence>
<proteinExistence type="predicted"/>
<name>A0A552U7A2_9SPHN</name>
<dbReference type="EMBL" id="VJWA01000002">
    <property type="protein sequence ID" value="TRW14092.1"/>
    <property type="molecule type" value="Genomic_DNA"/>
</dbReference>
<dbReference type="RefSeq" id="WP_144237298.1">
    <property type="nucleotide sequence ID" value="NZ_VJWA01000002.1"/>
</dbReference>
<sequence>MITAAVDDPPVALRFPRADAAVAAVAPDRSADIADWLAARCGFAASVVPGGGAPPAMTWWRREDGAAFGCGGGTALASALLARDCGGAFEAGGPGGASVARAVRDLGMALRDALVPGGGWAPGGEGPATVHAVTVGGVEDTLAIGIVAAPCRAAMQARETWGQGLNAALSRVVLPLRLVLHEDRVAMRTVRTLGVGDVLPIATAREVALRSGRHRVARGRVIDGETGRIEIVATGDYL</sequence>
<feature type="domain" description="Flagellar motor switch protein FliN-like C-terminal" evidence="1">
    <location>
        <begin position="169"/>
        <end position="222"/>
    </location>
</feature>
<dbReference type="Pfam" id="PF01052">
    <property type="entry name" value="FliMN_C"/>
    <property type="match status" value="1"/>
</dbReference>
<dbReference type="InterPro" id="IPR001543">
    <property type="entry name" value="FliN-like_C"/>
</dbReference>
<dbReference type="AlphaFoldDB" id="A0A552U7A2"/>
<gene>
    <name evidence="2" type="ORF">FMM06_10190</name>
</gene>
<evidence type="ECO:0000259" key="1">
    <source>
        <dbReference type="Pfam" id="PF01052"/>
    </source>
</evidence>
<accession>A0A552U7A2</accession>
<reference evidence="2 3" key="1">
    <citation type="submission" date="2019-07" db="EMBL/GenBank/DDBJ databases">
        <title>Novel species isolated from glacier.</title>
        <authorList>
            <person name="Liu Q."/>
            <person name="Xin Y.-H."/>
        </authorList>
    </citation>
    <scope>NUCLEOTIDE SEQUENCE [LARGE SCALE GENOMIC DNA]</scope>
    <source>
        <strain evidence="2 3">LB1R16</strain>
    </source>
</reference>